<gene>
    <name evidence="1" type="ORF">IX84_27450</name>
</gene>
<proteinExistence type="predicted"/>
<name>A0A098RZF0_9BACT</name>
<evidence type="ECO:0000313" key="1">
    <source>
        <dbReference type="EMBL" id="KGE85260.1"/>
    </source>
</evidence>
<comment type="caution">
    <text evidence="1">The sequence shown here is derived from an EMBL/GenBank/DDBJ whole genome shotgun (WGS) entry which is preliminary data.</text>
</comment>
<dbReference type="EMBL" id="JPOS01000090">
    <property type="protein sequence ID" value="KGE85260.1"/>
    <property type="molecule type" value="Genomic_DNA"/>
</dbReference>
<reference evidence="1 2" key="1">
    <citation type="journal article" date="2014" name="Int. J. Syst. Evol. Microbiol.">
        <title>Phaeodactylibacter xiamenensis gen. nov., sp. nov., a member of the family Saprospiraceae isolated from the marine alga Phaeodactylum tricornutum.</title>
        <authorList>
            <person name="Chen Z.Jr."/>
            <person name="Lei X."/>
            <person name="Lai Q."/>
            <person name="Li Y."/>
            <person name="Zhang B."/>
            <person name="Zhang J."/>
            <person name="Zhang H."/>
            <person name="Yang L."/>
            <person name="Zheng W."/>
            <person name="Tian Y."/>
            <person name="Yu Z."/>
            <person name="Xu H.Jr."/>
            <person name="Zheng T."/>
        </authorList>
    </citation>
    <scope>NUCLEOTIDE SEQUENCE [LARGE SCALE GENOMIC DNA]</scope>
    <source>
        <strain evidence="1 2">KD52</strain>
    </source>
</reference>
<accession>A0A098RZF0</accession>
<keyword evidence="2" id="KW-1185">Reference proteome</keyword>
<dbReference type="Proteomes" id="UP000029736">
    <property type="component" value="Unassembled WGS sequence"/>
</dbReference>
<sequence length="285" mass="31713">MLTLLFGSPFAFAQEAKPSLVIGQVEIEDNAFAARGVKQKLENRLKKDYDVLSSSYITLHVTGNFGEMHTINGMDTYTVADADLTYSLSAEGLPNRSKTLSIKCKGTNEKDLATKLGTTMARDRAHYDEVHAFIQEYIQENLGTCTKITSVINERLANHEMAKANSLLGYYDALSNCQETKSNAEQAILDKHQAYACDVIIKKSTILANSGSRQDLSKAIDMLLMVPPDAPCAEKAISVSELVSKKAKELDGYSTQQLQKQLVIFNSITPADWKTWYRENYSKIY</sequence>
<protein>
    <submittedName>
        <fullName evidence="1">Uncharacterized protein</fullName>
    </submittedName>
</protein>
<organism evidence="1 2">
    <name type="scientific">Phaeodactylibacter xiamenensis</name>
    <dbReference type="NCBI Taxonomy" id="1524460"/>
    <lineage>
        <taxon>Bacteria</taxon>
        <taxon>Pseudomonadati</taxon>
        <taxon>Bacteroidota</taxon>
        <taxon>Saprospiria</taxon>
        <taxon>Saprospirales</taxon>
        <taxon>Haliscomenobacteraceae</taxon>
        <taxon>Phaeodactylibacter</taxon>
    </lineage>
</organism>
<dbReference type="STRING" id="1524460.IX84_27450"/>
<dbReference type="AlphaFoldDB" id="A0A098RZF0"/>
<evidence type="ECO:0000313" key="2">
    <source>
        <dbReference type="Proteomes" id="UP000029736"/>
    </source>
</evidence>